<accession>A0A1I7XER2</accession>
<dbReference type="WBParaSite" id="Hba_16142">
    <property type="protein sequence ID" value="Hba_16142"/>
    <property type="gene ID" value="Hba_16142"/>
</dbReference>
<evidence type="ECO:0000313" key="2">
    <source>
        <dbReference type="WBParaSite" id="Hba_16142"/>
    </source>
</evidence>
<name>A0A1I7XER2_HETBA</name>
<evidence type="ECO:0000313" key="1">
    <source>
        <dbReference type="Proteomes" id="UP000095283"/>
    </source>
</evidence>
<dbReference type="AlphaFoldDB" id="A0A1I7XER2"/>
<organism evidence="1 2">
    <name type="scientific">Heterorhabditis bacteriophora</name>
    <name type="common">Entomopathogenic nematode worm</name>
    <dbReference type="NCBI Taxonomy" id="37862"/>
    <lineage>
        <taxon>Eukaryota</taxon>
        <taxon>Metazoa</taxon>
        <taxon>Ecdysozoa</taxon>
        <taxon>Nematoda</taxon>
        <taxon>Chromadorea</taxon>
        <taxon>Rhabditida</taxon>
        <taxon>Rhabditina</taxon>
        <taxon>Rhabditomorpha</taxon>
        <taxon>Strongyloidea</taxon>
        <taxon>Heterorhabditidae</taxon>
        <taxon>Heterorhabditis</taxon>
    </lineage>
</organism>
<reference evidence="2" key="1">
    <citation type="submission" date="2016-11" db="UniProtKB">
        <authorList>
            <consortium name="WormBaseParasite"/>
        </authorList>
    </citation>
    <scope>IDENTIFICATION</scope>
</reference>
<protein>
    <submittedName>
        <fullName evidence="2">Cyclic lactone autoinducer peptide</fullName>
    </submittedName>
</protein>
<sequence>MLLKMIEFLCSSFEVISFHVVTFLADGVCEK</sequence>
<dbReference type="Proteomes" id="UP000095283">
    <property type="component" value="Unplaced"/>
</dbReference>
<keyword evidence="1" id="KW-1185">Reference proteome</keyword>
<proteinExistence type="predicted"/>